<dbReference type="InterPro" id="IPR010227">
    <property type="entry name" value="NADH_Q_OxRdtase_chainM/4"/>
</dbReference>
<accession>A0A8E3B3Y6</accession>
<keyword evidence="5 9" id="KW-1133">Transmembrane helix</keyword>
<dbReference type="GeneID" id="61053725"/>
<dbReference type="Proteomes" id="UP000245631">
    <property type="component" value="Unassembled WGS sequence"/>
</dbReference>
<name>A0A8E3B3Y6_RHILI</name>
<dbReference type="GO" id="GO:0003954">
    <property type="term" value="F:NADH dehydrogenase activity"/>
    <property type="evidence" value="ECO:0007669"/>
    <property type="project" value="TreeGrafter"/>
</dbReference>
<dbReference type="RefSeq" id="WP_109667966.1">
    <property type="nucleotide sequence ID" value="NZ_QGGH01000006.1"/>
</dbReference>
<feature type="transmembrane region" description="Helical" evidence="9">
    <location>
        <begin position="373"/>
        <end position="394"/>
    </location>
</feature>
<dbReference type="InterPro" id="IPR003918">
    <property type="entry name" value="NADH_UbQ_OxRdtase"/>
</dbReference>
<evidence type="ECO:0000256" key="5">
    <source>
        <dbReference type="ARBA" id="ARBA00022989"/>
    </source>
</evidence>
<reference evidence="12 13" key="1">
    <citation type="submission" date="2018-05" db="EMBL/GenBank/DDBJ databases">
        <title>Genomic Encyclopedia of Type Strains, Phase IV (KMG-IV): sequencing the most valuable type-strain genomes for metagenomic binning, comparative biology and taxonomic classification.</title>
        <authorList>
            <person name="Goeker M."/>
        </authorList>
    </citation>
    <scope>NUCLEOTIDE SEQUENCE [LARGE SCALE GENOMIC DNA]</scope>
    <source>
        <strain evidence="12 13">DSM 2626</strain>
    </source>
</reference>
<dbReference type="Pfam" id="PF00361">
    <property type="entry name" value="Proton_antipo_M"/>
    <property type="match status" value="1"/>
</dbReference>
<comment type="similarity">
    <text evidence="2">Belongs to the complex I subunit 4 family.</text>
</comment>
<dbReference type="PANTHER" id="PTHR43507">
    <property type="entry name" value="NADH-UBIQUINONE OXIDOREDUCTASE CHAIN 4"/>
    <property type="match status" value="1"/>
</dbReference>
<evidence type="ECO:0000256" key="2">
    <source>
        <dbReference type="ARBA" id="ARBA00009025"/>
    </source>
</evidence>
<dbReference type="GO" id="GO:0042773">
    <property type="term" value="P:ATP synthesis coupled electron transport"/>
    <property type="evidence" value="ECO:0007669"/>
    <property type="project" value="InterPro"/>
</dbReference>
<dbReference type="PRINTS" id="PR01437">
    <property type="entry name" value="NUOXDRDTASE4"/>
</dbReference>
<comment type="caution">
    <text evidence="12">The sequence shown here is derived from an EMBL/GenBank/DDBJ whole genome shotgun (WGS) entry which is preliminary data.</text>
</comment>
<dbReference type="NCBIfam" id="NF004501">
    <property type="entry name" value="PRK05846.1-5"/>
    <property type="match status" value="1"/>
</dbReference>
<evidence type="ECO:0000259" key="11">
    <source>
        <dbReference type="Pfam" id="PF01059"/>
    </source>
</evidence>
<dbReference type="PANTHER" id="PTHR43507:SF1">
    <property type="entry name" value="NADH-UBIQUINONE OXIDOREDUCTASE CHAIN 4"/>
    <property type="match status" value="1"/>
</dbReference>
<feature type="transmembrane region" description="Helical" evidence="9">
    <location>
        <begin position="454"/>
        <end position="474"/>
    </location>
</feature>
<dbReference type="GO" id="GO:0016020">
    <property type="term" value="C:membrane"/>
    <property type="evidence" value="ECO:0007669"/>
    <property type="project" value="UniProtKB-SubCell"/>
</dbReference>
<dbReference type="GO" id="GO:0008137">
    <property type="term" value="F:NADH dehydrogenase (ubiquinone) activity"/>
    <property type="evidence" value="ECO:0007669"/>
    <property type="project" value="InterPro"/>
</dbReference>
<dbReference type="GO" id="GO:0048039">
    <property type="term" value="F:ubiquinone binding"/>
    <property type="evidence" value="ECO:0007669"/>
    <property type="project" value="TreeGrafter"/>
</dbReference>
<dbReference type="AlphaFoldDB" id="A0A8E3B3Y6"/>
<feature type="transmembrane region" description="Helical" evidence="9">
    <location>
        <begin position="334"/>
        <end position="352"/>
    </location>
</feature>
<feature type="transmembrane region" description="Helical" evidence="9">
    <location>
        <begin position="169"/>
        <end position="190"/>
    </location>
</feature>
<feature type="transmembrane region" description="Helical" evidence="9">
    <location>
        <begin position="242"/>
        <end position="263"/>
    </location>
</feature>
<dbReference type="GO" id="GO:0012505">
    <property type="term" value="C:endomembrane system"/>
    <property type="evidence" value="ECO:0007669"/>
    <property type="project" value="UniProtKB-SubCell"/>
</dbReference>
<organism evidence="12 13">
    <name type="scientific">Rhizobium loti</name>
    <name type="common">Mesorhizobium loti</name>
    <dbReference type="NCBI Taxonomy" id="381"/>
    <lineage>
        <taxon>Bacteria</taxon>
        <taxon>Pseudomonadati</taxon>
        <taxon>Pseudomonadota</taxon>
        <taxon>Alphaproteobacteria</taxon>
        <taxon>Hyphomicrobiales</taxon>
        <taxon>Phyllobacteriaceae</taxon>
        <taxon>Mesorhizobium</taxon>
    </lineage>
</organism>
<gene>
    <name evidence="12" type="ORF">C8D77_10690</name>
</gene>
<evidence type="ECO:0000256" key="4">
    <source>
        <dbReference type="ARBA" id="ARBA00022967"/>
    </source>
</evidence>
<feature type="transmembrane region" description="Helical" evidence="9">
    <location>
        <begin position="6"/>
        <end position="25"/>
    </location>
</feature>
<evidence type="ECO:0000313" key="12">
    <source>
        <dbReference type="EMBL" id="PWJ89769.1"/>
    </source>
</evidence>
<feature type="domain" description="NADH:ubiquinone oxidoreductase chain 4 N-terminal" evidence="11">
    <location>
        <begin position="75"/>
        <end position="127"/>
    </location>
</feature>
<evidence type="ECO:0000256" key="7">
    <source>
        <dbReference type="ARBA" id="ARBA00023136"/>
    </source>
</evidence>
<dbReference type="EMBL" id="QGGH01000006">
    <property type="protein sequence ID" value="PWJ89769.1"/>
    <property type="molecule type" value="Genomic_DNA"/>
</dbReference>
<evidence type="ECO:0000313" key="13">
    <source>
        <dbReference type="Proteomes" id="UP000245631"/>
    </source>
</evidence>
<evidence type="ECO:0000256" key="8">
    <source>
        <dbReference type="RuleBase" id="RU000320"/>
    </source>
</evidence>
<keyword evidence="6" id="KW-0520">NAD</keyword>
<feature type="domain" description="NADH:quinone oxidoreductase/Mrp antiporter transmembrane" evidence="10">
    <location>
        <begin position="133"/>
        <end position="418"/>
    </location>
</feature>
<evidence type="ECO:0000256" key="3">
    <source>
        <dbReference type="ARBA" id="ARBA00022692"/>
    </source>
</evidence>
<feature type="transmembrane region" description="Helical" evidence="9">
    <location>
        <begin position="77"/>
        <end position="103"/>
    </location>
</feature>
<protein>
    <submittedName>
        <fullName evidence="12">NADH dehydrogenase subunit M</fullName>
    </submittedName>
</protein>
<feature type="transmembrane region" description="Helical" evidence="9">
    <location>
        <begin position="275"/>
        <end position="296"/>
    </location>
</feature>
<keyword evidence="4" id="KW-1278">Translocase</keyword>
<evidence type="ECO:0000256" key="9">
    <source>
        <dbReference type="SAM" id="Phobius"/>
    </source>
</evidence>
<feature type="transmembrane region" description="Helical" evidence="9">
    <location>
        <begin position="303"/>
        <end position="322"/>
    </location>
</feature>
<sequence length="501" mass="55245">MTAWPILSLVTFLPLVGVLLILFINDDSENARRNIRAIALLTTTFTFIISVFIWTGFDNSQAGFQFVEKVAWLDSGISYHMGVDGISMLFVILTTFLMPLCILASWESIEKRVKAYMIAFLLLETLMIGVFCALDIVLFYVFFEAGLIPMFIIIGVWGGKRRVYASFKFFLYTLAGSVLMLLAIMAMFYQSGTTDIPTLLTHNFPANMQTWLWLAFFASFAVKMPMWPVHTWLPDAHVEAPTAGSVILAAILLKMGGYGFLRFSLPMFPLASEMFAPLIFALSVIAIIYTSLVALMQEDMKKLIAYSSVAHMGFVTMGIFAMNQEGVQGAIFQMLSHGLVSGALFLCVGVIYDRMHTREIAAYGGLVNNMPKYATVFMIFTMANVGLPGTSGFVGEFLTMLGVFRVNTWVAFFAATGVILSAAYALWLYRRVIFGALTKDSLKGLLDLSPREKLIIYPLVVLVIFFGVYPAPVFDATAESVKSLVTNVTASIGAAQTAAAN</sequence>
<keyword evidence="3 8" id="KW-0812">Transmembrane</keyword>
<keyword evidence="7 9" id="KW-0472">Membrane</keyword>
<feature type="transmembrane region" description="Helical" evidence="9">
    <location>
        <begin position="115"/>
        <end position="131"/>
    </location>
</feature>
<dbReference type="Pfam" id="PF01059">
    <property type="entry name" value="Oxidored_q5_N"/>
    <property type="match status" value="1"/>
</dbReference>
<evidence type="ECO:0000256" key="1">
    <source>
        <dbReference type="ARBA" id="ARBA00004127"/>
    </source>
</evidence>
<dbReference type="GO" id="GO:0015990">
    <property type="term" value="P:electron transport coupled proton transport"/>
    <property type="evidence" value="ECO:0007669"/>
    <property type="project" value="TreeGrafter"/>
</dbReference>
<comment type="subcellular location">
    <subcellularLocation>
        <location evidence="1">Endomembrane system</location>
        <topology evidence="1">Multi-pass membrane protein</topology>
    </subcellularLocation>
    <subcellularLocation>
        <location evidence="8">Membrane</location>
        <topology evidence="8">Multi-pass membrane protein</topology>
    </subcellularLocation>
</comment>
<dbReference type="InterPro" id="IPR001750">
    <property type="entry name" value="ND/Mrp_TM"/>
</dbReference>
<feature type="transmembrane region" description="Helical" evidence="9">
    <location>
        <begin position="137"/>
        <end position="157"/>
    </location>
</feature>
<dbReference type="NCBIfam" id="NF004499">
    <property type="entry name" value="PRK05846.1-3"/>
    <property type="match status" value="1"/>
</dbReference>
<evidence type="ECO:0000259" key="10">
    <source>
        <dbReference type="Pfam" id="PF00361"/>
    </source>
</evidence>
<proteinExistence type="inferred from homology"/>
<dbReference type="NCBIfam" id="TIGR01972">
    <property type="entry name" value="NDH_I_M"/>
    <property type="match status" value="1"/>
</dbReference>
<feature type="transmembrane region" description="Helical" evidence="9">
    <location>
        <begin position="406"/>
        <end position="429"/>
    </location>
</feature>
<dbReference type="InterPro" id="IPR000260">
    <property type="entry name" value="NADH4_N"/>
</dbReference>
<feature type="transmembrane region" description="Helical" evidence="9">
    <location>
        <begin position="37"/>
        <end position="57"/>
    </location>
</feature>
<evidence type="ECO:0000256" key="6">
    <source>
        <dbReference type="ARBA" id="ARBA00023027"/>
    </source>
</evidence>
<feature type="transmembrane region" description="Helical" evidence="9">
    <location>
        <begin position="210"/>
        <end position="230"/>
    </location>
</feature>